<evidence type="ECO:0000313" key="2">
    <source>
        <dbReference type="Proteomes" id="UP000000600"/>
    </source>
</evidence>
<dbReference type="RefSeq" id="XP_001462555.1">
    <property type="nucleotide sequence ID" value="XM_001462518.1"/>
</dbReference>
<gene>
    <name evidence="1" type="ORF">GSPATT00027511001</name>
</gene>
<dbReference type="EMBL" id="CT868681">
    <property type="protein sequence ID" value="CAK95182.1"/>
    <property type="molecule type" value="Genomic_DNA"/>
</dbReference>
<dbReference type="Gene3D" id="2.60.120.920">
    <property type="match status" value="1"/>
</dbReference>
<dbReference type="KEGG" id="ptm:GSPATT00027511001"/>
<sequence length="374" mass="43102">MDLSNLFGYEESQQQPLIQPFIQPQKVNDEKESIIQIKRNITKKNKKLNLFDYRMAVKPSKKASTKEQGPMNNIGTNQAKHLNETTLLKILEYSEVLRSMLCNVDNLVKKQLQESNEDKLVISRQEINIDSLQNCLTNCLLQFIRIQSNDPNNLFENQNNCFSLSMISAQKELRDNHILQKHLLQHSSIKFSGTQKHESIKLAKMRLQATSNLYGCAICEESLSKEVVSKFAFKINKIDGNISIGICNKDIMAKQNYQHTDSNQTEGLYLLDNCGRMYPNSGNQVMYGQPFEFEESNIIIVIVDFQMQCIKWKKYNHQSIIVQLLPQFQCIPFNINYELSPCVVFSKPPQFRKTSQVTIVNPKTLRVIDGSCNF</sequence>
<dbReference type="AlphaFoldDB" id="A0EIP1"/>
<organism evidence="1 2">
    <name type="scientific">Paramecium tetraurelia</name>
    <dbReference type="NCBI Taxonomy" id="5888"/>
    <lineage>
        <taxon>Eukaryota</taxon>
        <taxon>Sar</taxon>
        <taxon>Alveolata</taxon>
        <taxon>Ciliophora</taxon>
        <taxon>Intramacronucleata</taxon>
        <taxon>Oligohymenophorea</taxon>
        <taxon>Peniculida</taxon>
        <taxon>Parameciidae</taxon>
        <taxon>Paramecium</taxon>
    </lineage>
</organism>
<protein>
    <recommendedName>
        <fullName evidence="3">SPRY domain-containing protein</fullName>
    </recommendedName>
</protein>
<dbReference type="GeneID" id="5008726"/>
<dbReference type="InterPro" id="IPR043136">
    <property type="entry name" value="B30.2/SPRY_sf"/>
</dbReference>
<dbReference type="HOGENOM" id="CLU_740733_0_0_1"/>
<evidence type="ECO:0000313" key="1">
    <source>
        <dbReference type="EMBL" id="CAK95182.1"/>
    </source>
</evidence>
<evidence type="ECO:0008006" key="3">
    <source>
        <dbReference type="Google" id="ProtNLM"/>
    </source>
</evidence>
<dbReference type="OrthoDB" id="309714at2759"/>
<name>A0EIP1_PARTE</name>
<dbReference type="OMA" id="YGCAICE"/>
<accession>A0EIP1</accession>
<keyword evidence="2" id="KW-1185">Reference proteome</keyword>
<dbReference type="InParanoid" id="A0EIP1"/>
<proteinExistence type="predicted"/>
<dbReference type="Proteomes" id="UP000000600">
    <property type="component" value="Unassembled WGS sequence"/>
</dbReference>
<reference evidence="1 2" key="1">
    <citation type="journal article" date="2006" name="Nature">
        <title>Global trends of whole-genome duplications revealed by the ciliate Paramecium tetraurelia.</title>
        <authorList>
            <consortium name="Genoscope"/>
            <person name="Aury J.-M."/>
            <person name="Jaillon O."/>
            <person name="Duret L."/>
            <person name="Noel B."/>
            <person name="Jubin C."/>
            <person name="Porcel B.M."/>
            <person name="Segurens B."/>
            <person name="Daubin V."/>
            <person name="Anthouard V."/>
            <person name="Aiach N."/>
            <person name="Arnaiz O."/>
            <person name="Billaut A."/>
            <person name="Beisson J."/>
            <person name="Blanc I."/>
            <person name="Bouhouche K."/>
            <person name="Camara F."/>
            <person name="Duharcourt S."/>
            <person name="Guigo R."/>
            <person name="Gogendeau D."/>
            <person name="Katinka M."/>
            <person name="Keller A.-M."/>
            <person name="Kissmehl R."/>
            <person name="Klotz C."/>
            <person name="Koll F."/>
            <person name="Le Moue A."/>
            <person name="Lepere C."/>
            <person name="Malinsky S."/>
            <person name="Nowacki M."/>
            <person name="Nowak J.K."/>
            <person name="Plattner H."/>
            <person name="Poulain J."/>
            <person name="Ruiz F."/>
            <person name="Serrano V."/>
            <person name="Zagulski M."/>
            <person name="Dessen P."/>
            <person name="Betermier M."/>
            <person name="Weissenbach J."/>
            <person name="Scarpelli C."/>
            <person name="Schachter V."/>
            <person name="Sperling L."/>
            <person name="Meyer E."/>
            <person name="Cohen J."/>
            <person name="Wincker P."/>
        </authorList>
    </citation>
    <scope>NUCLEOTIDE SEQUENCE [LARGE SCALE GENOMIC DNA]</scope>
    <source>
        <strain evidence="1 2">Stock d4-2</strain>
    </source>
</reference>